<evidence type="ECO:0000256" key="3">
    <source>
        <dbReference type="ARBA" id="ARBA00013253"/>
    </source>
</evidence>
<evidence type="ECO:0000256" key="9">
    <source>
        <dbReference type="ARBA" id="ARBA00022909"/>
    </source>
</evidence>
<name>A0A086YA15_9RHOB</name>
<evidence type="ECO:0000256" key="4">
    <source>
        <dbReference type="ARBA" id="ARBA00016218"/>
    </source>
</evidence>
<proteinExistence type="inferred from homology"/>
<dbReference type="InterPro" id="IPR000550">
    <property type="entry name" value="Hppk"/>
</dbReference>
<keyword evidence="8" id="KW-0067">ATP-binding</keyword>
<dbReference type="OrthoDB" id="9808041at2"/>
<dbReference type="CDD" id="cd00483">
    <property type="entry name" value="HPPK"/>
    <property type="match status" value="1"/>
</dbReference>
<dbReference type="InterPro" id="IPR035907">
    <property type="entry name" value="Hppk_sf"/>
</dbReference>
<dbReference type="UniPathway" id="UPA00077">
    <property type="reaction ID" value="UER00155"/>
</dbReference>
<dbReference type="GO" id="GO:0046654">
    <property type="term" value="P:tetrahydrofolate biosynthetic process"/>
    <property type="evidence" value="ECO:0007669"/>
    <property type="project" value="UniProtKB-UniPathway"/>
</dbReference>
<organism evidence="13 14">
    <name type="scientific">Haematobacter massiliensis</name>
    <dbReference type="NCBI Taxonomy" id="195105"/>
    <lineage>
        <taxon>Bacteria</taxon>
        <taxon>Pseudomonadati</taxon>
        <taxon>Pseudomonadota</taxon>
        <taxon>Alphaproteobacteria</taxon>
        <taxon>Rhodobacterales</taxon>
        <taxon>Paracoccaceae</taxon>
        <taxon>Haematobacter</taxon>
    </lineage>
</organism>
<dbReference type="NCBIfam" id="TIGR01498">
    <property type="entry name" value="folK"/>
    <property type="match status" value="1"/>
</dbReference>
<evidence type="ECO:0000313" key="14">
    <source>
        <dbReference type="Proteomes" id="UP000028826"/>
    </source>
</evidence>
<evidence type="ECO:0000256" key="2">
    <source>
        <dbReference type="ARBA" id="ARBA00005810"/>
    </source>
</evidence>
<dbReference type="GO" id="GO:0046656">
    <property type="term" value="P:folic acid biosynthetic process"/>
    <property type="evidence" value="ECO:0007669"/>
    <property type="project" value="UniProtKB-KW"/>
</dbReference>
<dbReference type="GO" id="GO:0016301">
    <property type="term" value="F:kinase activity"/>
    <property type="evidence" value="ECO:0007669"/>
    <property type="project" value="UniProtKB-KW"/>
</dbReference>
<evidence type="ECO:0000256" key="10">
    <source>
        <dbReference type="ARBA" id="ARBA00029409"/>
    </source>
</evidence>
<dbReference type="AlphaFoldDB" id="A0A086YA15"/>
<evidence type="ECO:0000256" key="8">
    <source>
        <dbReference type="ARBA" id="ARBA00022840"/>
    </source>
</evidence>
<dbReference type="EMBL" id="JGYG01000002">
    <property type="protein sequence ID" value="KFI31115.1"/>
    <property type="molecule type" value="Genomic_DNA"/>
</dbReference>
<evidence type="ECO:0000256" key="5">
    <source>
        <dbReference type="ARBA" id="ARBA00022679"/>
    </source>
</evidence>
<keyword evidence="6" id="KW-0547">Nucleotide-binding</keyword>
<keyword evidence="14" id="KW-1185">Reference proteome</keyword>
<dbReference type="GO" id="GO:0005524">
    <property type="term" value="F:ATP binding"/>
    <property type="evidence" value="ECO:0007669"/>
    <property type="project" value="UniProtKB-KW"/>
</dbReference>
<dbReference type="Pfam" id="PF01288">
    <property type="entry name" value="HPPK"/>
    <property type="match status" value="1"/>
</dbReference>
<comment type="caution">
    <text evidence="13">The sequence shown here is derived from an EMBL/GenBank/DDBJ whole genome shotgun (WGS) entry which is preliminary data.</text>
</comment>
<evidence type="ECO:0000256" key="12">
    <source>
        <dbReference type="ARBA" id="ARBA00033413"/>
    </source>
</evidence>
<dbReference type="PANTHER" id="PTHR43071">
    <property type="entry name" value="2-AMINO-4-HYDROXY-6-HYDROXYMETHYLDIHYDROPTERIDINE PYROPHOSPHOKINASE"/>
    <property type="match status" value="1"/>
</dbReference>
<dbReference type="RefSeq" id="WP_084683975.1">
    <property type="nucleotide sequence ID" value="NZ_CAMIFG010000188.1"/>
</dbReference>
<keyword evidence="9" id="KW-0289">Folate biosynthesis</keyword>
<dbReference type="SUPFAM" id="SSF55083">
    <property type="entry name" value="6-hydroxymethyl-7,8-dihydropterin pyrophosphokinase, HPPK"/>
    <property type="match status" value="1"/>
</dbReference>
<keyword evidence="5" id="KW-0808">Transferase</keyword>
<evidence type="ECO:0000256" key="7">
    <source>
        <dbReference type="ARBA" id="ARBA00022777"/>
    </source>
</evidence>
<dbReference type="STRING" id="195105.CN97_08755"/>
<evidence type="ECO:0000313" key="13">
    <source>
        <dbReference type="EMBL" id="KFI31115.1"/>
    </source>
</evidence>
<evidence type="ECO:0000256" key="11">
    <source>
        <dbReference type="ARBA" id="ARBA00029766"/>
    </source>
</evidence>
<dbReference type="eggNOG" id="COG0801">
    <property type="taxonomic scope" value="Bacteria"/>
</dbReference>
<comment type="pathway">
    <text evidence="1">Cofactor biosynthesis; tetrahydrofolate biosynthesis; 2-amino-4-hydroxy-6-hydroxymethyl-7,8-dihydropteridine diphosphate from 7,8-dihydroneopterin triphosphate: step 4/4.</text>
</comment>
<dbReference type="PANTHER" id="PTHR43071:SF1">
    <property type="entry name" value="2-AMINO-4-HYDROXY-6-HYDROXYMETHYLDIHYDROPTERIDINE PYROPHOSPHOKINASE"/>
    <property type="match status" value="1"/>
</dbReference>
<gene>
    <name evidence="13" type="ORF">CN97_08755</name>
</gene>
<dbReference type="Proteomes" id="UP000028826">
    <property type="component" value="Unassembled WGS sequence"/>
</dbReference>
<dbReference type="EC" id="2.7.6.3" evidence="3"/>
<protein>
    <recommendedName>
        <fullName evidence="4">2-amino-4-hydroxy-6-hydroxymethyldihydropteridine pyrophosphokinase</fullName>
        <ecNumber evidence="3">2.7.6.3</ecNumber>
    </recommendedName>
    <alternativeName>
        <fullName evidence="11">6-hydroxymethyl-7,8-dihydropterin pyrophosphokinase</fullName>
    </alternativeName>
    <alternativeName>
        <fullName evidence="12">7,8-dihydro-6-hydroxymethylpterin-pyrophosphokinase</fullName>
    </alternativeName>
</protein>
<dbReference type="Gene3D" id="3.30.70.560">
    <property type="entry name" value="7,8-Dihydro-6-hydroxymethylpterin-pyrophosphokinase HPPK"/>
    <property type="match status" value="1"/>
</dbReference>
<dbReference type="GO" id="GO:0003848">
    <property type="term" value="F:2-amino-4-hydroxy-6-hydroxymethyldihydropteridine diphosphokinase activity"/>
    <property type="evidence" value="ECO:0007669"/>
    <property type="project" value="UniProtKB-EC"/>
</dbReference>
<evidence type="ECO:0000256" key="1">
    <source>
        <dbReference type="ARBA" id="ARBA00005051"/>
    </source>
</evidence>
<comment type="similarity">
    <text evidence="2">Belongs to the HPPK family.</text>
</comment>
<keyword evidence="7 13" id="KW-0418">Kinase</keyword>
<comment type="function">
    <text evidence="10">Catalyzes the transfer of pyrophosphate from adenosine triphosphate (ATP) to 6-hydroxymethyl-7,8-dihydropterin, an enzymatic step in folate biosynthesis pathway.</text>
</comment>
<reference evidence="13 14" key="1">
    <citation type="submission" date="2014-03" db="EMBL/GenBank/DDBJ databases">
        <title>Genome of Haematobacter massiliensis CCUG 47968.</title>
        <authorList>
            <person name="Wang D."/>
            <person name="Wang G."/>
        </authorList>
    </citation>
    <scope>NUCLEOTIDE SEQUENCE [LARGE SCALE GENOMIC DNA]</scope>
    <source>
        <strain evidence="13 14">CCUG 47968</strain>
    </source>
</reference>
<accession>A0A086YA15</accession>
<dbReference type="PROSITE" id="PS00794">
    <property type="entry name" value="HPPK"/>
    <property type="match status" value="1"/>
</dbReference>
<evidence type="ECO:0000256" key="6">
    <source>
        <dbReference type="ARBA" id="ARBA00022741"/>
    </source>
</evidence>
<sequence length="207" mass="22248">MTQAFVALGSNLTSRDTAPPLILATALKLLRLNAVNPTGLSLLYATPAFPAGSGPDFVNAVIAAEVGDMPPMHVLSRLHLVESALGRERSVRWGARTADLDLIAMGDSILPEEATWQQWRNLSPARQQQEAPVSLILPHPRLQDRAFVLVPMADVAGDWRHPVTGLSVAEMLASLPEAARRDVVPLAAPPAEWRLQTSALPLPGGRE</sequence>